<dbReference type="Proteomes" id="UP001457282">
    <property type="component" value="Unassembled WGS sequence"/>
</dbReference>
<keyword evidence="3" id="KW-1185">Reference proteome</keyword>
<feature type="region of interest" description="Disordered" evidence="1">
    <location>
        <begin position="17"/>
        <end position="90"/>
    </location>
</feature>
<dbReference type="PANTHER" id="PTHR33645">
    <property type="entry name" value="AMINOPEPTIDASE (DUF3754)"/>
    <property type="match status" value="1"/>
</dbReference>
<sequence length="718" mass="80727">MSASLHTLSSLTALSLTSKRRRSILSSPPSSTSTAQPLTLARSSLTGLREISTQPKQPQTDPPNKNDVVPRKNHEDEDEDQAISKIPVPRHKYIPVSKSDLLDGVVSNLLRDQNENDDDDLQQFLLLSSCLDSILHAEHKRILEEMRADYSDSNSMEHKQGIQEPSEPAVANGPGSDSKGISGIDGFVNEETEAENPIPFDYVEGLRKLLGSTAKDVKRVAVATRFQRSFMQLLYDAQFEELSVRDLMLTSALNTDYLLTLPVYVDWKKASESNAIIYRRGYATERQKGLLLVEKLDYIQSKLLRGIFFIVSKPLGEIGSWITESLNIAFQTPEVQDWTEKMKIWLKELSVIQQAFGTNEQTSDDLLGVDQLSDRDLPIWLAAQRAVSRYEGILSPVGPRGRLLRKLLSWIGLISLAPETPFELDGDANDSDPYASPIFLSRISLSDIWRPATWKYCENNIWKVLKTSVSILFSKSILQEAAFQELILLYTKEVDDRNTEDSASVPSLQLKIYERIPIPDLAVIFPHKKLSFRIIDTVRLDIASILALSAYFINYKFVNVLSSPSAVLLDVVAISALVIYISRVVLGYKQTWDRYQLLVNKTLYEKTLASGFGSVHFLLDASEQQQYKEAILAYAILLKAKEGKLTSRRSVGDNCERFMYDVFKVKVEMPVDKAIATLLRLGLATETSIDGRITLQAISCSNAYDSLRERWNSLLGQD</sequence>
<dbReference type="PANTHER" id="PTHR33645:SF2">
    <property type="entry name" value="FAMILY PROTEIN, PUTATIVE (DUF3754)-RELATED"/>
    <property type="match status" value="1"/>
</dbReference>
<dbReference type="AlphaFoldDB" id="A0AAW1WGB5"/>
<gene>
    <name evidence="2" type="ORF">M0R45_032367</name>
</gene>
<dbReference type="Pfam" id="PF12576">
    <property type="entry name" value="DUF3754"/>
    <property type="match status" value="1"/>
</dbReference>
<evidence type="ECO:0000256" key="1">
    <source>
        <dbReference type="SAM" id="MobiDB-lite"/>
    </source>
</evidence>
<feature type="compositionally biased region" description="Basic and acidic residues" evidence="1">
    <location>
        <begin position="151"/>
        <end position="161"/>
    </location>
</feature>
<name>A0AAW1WGB5_RUBAR</name>
<accession>A0AAW1WGB5</accession>
<evidence type="ECO:0000313" key="3">
    <source>
        <dbReference type="Proteomes" id="UP001457282"/>
    </source>
</evidence>
<reference evidence="2 3" key="1">
    <citation type="journal article" date="2023" name="G3 (Bethesda)">
        <title>A chromosome-length genome assembly and annotation of blackberry (Rubus argutus, cv. 'Hillquist').</title>
        <authorList>
            <person name="Bruna T."/>
            <person name="Aryal R."/>
            <person name="Dudchenko O."/>
            <person name="Sargent D.J."/>
            <person name="Mead D."/>
            <person name="Buti M."/>
            <person name="Cavallini A."/>
            <person name="Hytonen T."/>
            <person name="Andres J."/>
            <person name="Pham M."/>
            <person name="Weisz D."/>
            <person name="Mascagni F."/>
            <person name="Usai G."/>
            <person name="Natali L."/>
            <person name="Bassil N."/>
            <person name="Fernandez G.E."/>
            <person name="Lomsadze A."/>
            <person name="Armour M."/>
            <person name="Olukolu B."/>
            <person name="Poorten T."/>
            <person name="Britton C."/>
            <person name="Davik J."/>
            <person name="Ashrafi H."/>
            <person name="Aiden E.L."/>
            <person name="Borodovsky M."/>
            <person name="Worthington M."/>
        </authorList>
    </citation>
    <scope>NUCLEOTIDE SEQUENCE [LARGE SCALE GENOMIC DNA]</scope>
    <source>
        <strain evidence="2">PI 553951</strain>
    </source>
</reference>
<proteinExistence type="predicted"/>
<feature type="compositionally biased region" description="Polar residues" evidence="1">
    <location>
        <begin position="41"/>
        <end position="63"/>
    </location>
</feature>
<dbReference type="InterPro" id="IPR022227">
    <property type="entry name" value="DUF3754"/>
</dbReference>
<dbReference type="EMBL" id="JBEDUW010000006">
    <property type="protein sequence ID" value="KAK9923975.1"/>
    <property type="molecule type" value="Genomic_DNA"/>
</dbReference>
<comment type="caution">
    <text evidence="2">The sequence shown here is derived from an EMBL/GenBank/DDBJ whole genome shotgun (WGS) entry which is preliminary data.</text>
</comment>
<protein>
    <submittedName>
        <fullName evidence="2">Uncharacterized protein</fullName>
    </submittedName>
</protein>
<evidence type="ECO:0000313" key="2">
    <source>
        <dbReference type="EMBL" id="KAK9923975.1"/>
    </source>
</evidence>
<organism evidence="2 3">
    <name type="scientific">Rubus argutus</name>
    <name type="common">Southern blackberry</name>
    <dbReference type="NCBI Taxonomy" id="59490"/>
    <lineage>
        <taxon>Eukaryota</taxon>
        <taxon>Viridiplantae</taxon>
        <taxon>Streptophyta</taxon>
        <taxon>Embryophyta</taxon>
        <taxon>Tracheophyta</taxon>
        <taxon>Spermatophyta</taxon>
        <taxon>Magnoliopsida</taxon>
        <taxon>eudicotyledons</taxon>
        <taxon>Gunneridae</taxon>
        <taxon>Pentapetalae</taxon>
        <taxon>rosids</taxon>
        <taxon>fabids</taxon>
        <taxon>Rosales</taxon>
        <taxon>Rosaceae</taxon>
        <taxon>Rosoideae</taxon>
        <taxon>Rosoideae incertae sedis</taxon>
        <taxon>Rubus</taxon>
    </lineage>
</organism>
<feature type="compositionally biased region" description="Low complexity" evidence="1">
    <location>
        <begin position="24"/>
        <end position="40"/>
    </location>
</feature>
<feature type="region of interest" description="Disordered" evidence="1">
    <location>
        <begin position="151"/>
        <end position="177"/>
    </location>
</feature>